<evidence type="ECO:0000256" key="1">
    <source>
        <dbReference type="PIRNR" id="PIRNR009451"/>
    </source>
</evidence>
<dbReference type="AlphaFoldDB" id="A0A6N2WUW7"/>
<dbReference type="NCBIfam" id="TIGR01584">
    <property type="entry name" value="citF"/>
    <property type="match status" value="1"/>
</dbReference>
<keyword evidence="1" id="KW-0808">Transferase</keyword>
<dbReference type="PANTHER" id="PTHR40596">
    <property type="entry name" value="CITRATE LYASE ALPHA CHAIN"/>
    <property type="match status" value="1"/>
</dbReference>
<proteinExistence type="predicted"/>
<dbReference type="RefSeq" id="WP_156703745.1">
    <property type="nucleotide sequence ID" value="NZ_CACRTF010000017.1"/>
</dbReference>
<name>A0A6N2WUW7_9FIRM</name>
<dbReference type="EC" id="2.8.3.10" evidence="1"/>
<dbReference type="SUPFAM" id="SSF100950">
    <property type="entry name" value="NagB/RpiA/CoA transferase-like"/>
    <property type="match status" value="2"/>
</dbReference>
<organism evidence="2">
    <name type="scientific">Enterocloster bolteae</name>
    <dbReference type="NCBI Taxonomy" id="208479"/>
    <lineage>
        <taxon>Bacteria</taxon>
        <taxon>Bacillati</taxon>
        <taxon>Bacillota</taxon>
        <taxon>Clostridia</taxon>
        <taxon>Lachnospirales</taxon>
        <taxon>Lachnospiraceae</taxon>
        <taxon>Enterocloster</taxon>
    </lineage>
</organism>
<dbReference type="GO" id="GO:0009346">
    <property type="term" value="C:ATP-independent citrate lyase complex"/>
    <property type="evidence" value="ECO:0007669"/>
    <property type="project" value="UniProtKB-UniRule"/>
</dbReference>
<comment type="catalytic activity">
    <reaction evidence="1">
        <text>citrate = oxaloacetate + acetate</text>
        <dbReference type="Rhea" id="RHEA:10760"/>
        <dbReference type="ChEBI" id="CHEBI:16452"/>
        <dbReference type="ChEBI" id="CHEBI:16947"/>
        <dbReference type="ChEBI" id="CHEBI:30089"/>
        <dbReference type="EC" id="4.1.3.6"/>
    </reaction>
</comment>
<dbReference type="EMBL" id="CACRTF010000017">
    <property type="protein sequence ID" value="VYT45582.1"/>
    <property type="molecule type" value="Genomic_DNA"/>
</dbReference>
<accession>A0A6N2WUW7</accession>
<keyword evidence="1 2" id="KW-0456">Lyase</keyword>
<dbReference type="GO" id="GO:0008815">
    <property type="term" value="F:citrate (pro-3S)-lyase activity"/>
    <property type="evidence" value="ECO:0007669"/>
    <property type="project" value="UniProtKB-UniRule"/>
</dbReference>
<dbReference type="GO" id="GO:0005737">
    <property type="term" value="C:cytoplasm"/>
    <property type="evidence" value="ECO:0007669"/>
    <property type="project" value="UniProtKB-SubCell"/>
</dbReference>
<dbReference type="PANTHER" id="PTHR40596:SF1">
    <property type="entry name" value="CITRATE LYASE ALPHA CHAIN"/>
    <property type="match status" value="1"/>
</dbReference>
<dbReference type="Pfam" id="PF04223">
    <property type="entry name" value="CitF"/>
    <property type="match status" value="1"/>
</dbReference>
<dbReference type="InterPro" id="IPR037171">
    <property type="entry name" value="NagB/RpiA_transferase-like"/>
</dbReference>
<dbReference type="PIRSF" id="PIRSF009451">
    <property type="entry name" value="Citrt_lyas_alpha"/>
    <property type="match status" value="1"/>
</dbReference>
<dbReference type="GO" id="GO:0008814">
    <property type="term" value="F:citrate CoA-transferase activity"/>
    <property type="evidence" value="ECO:0007669"/>
    <property type="project" value="UniProtKB-UniRule"/>
</dbReference>
<evidence type="ECO:0000313" key="2">
    <source>
        <dbReference type="EMBL" id="VYT45582.1"/>
    </source>
</evidence>
<protein>
    <recommendedName>
        <fullName evidence="1">Citrate lyase alpha chain</fullName>
        <shortName evidence="1">Citrase alpha chain</shortName>
        <ecNumber evidence="1">2.8.3.10</ecNumber>
        <ecNumber evidence="1">4.1.3.6</ecNumber>
    </recommendedName>
    <alternativeName>
        <fullName evidence="1">Citrate (pro-3S)-lyase alpha chain</fullName>
    </alternativeName>
    <alternativeName>
        <fullName evidence="1">Citrate CoA-transferase subunit</fullName>
    </alternativeName>
</protein>
<dbReference type="InterPro" id="IPR006472">
    <property type="entry name" value="Citrate_lyase_asu"/>
</dbReference>
<dbReference type="EC" id="4.1.3.6" evidence="1"/>
<gene>
    <name evidence="2" type="primary">citF_2</name>
    <name evidence="2" type="ORF">CBLFYP116_04000</name>
</gene>
<dbReference type="Gene3D" id="3.40.1080.10">
    <property type="entry name" value="Glutaconate Coenzyme A-transferase"/>
    <property type="match status" value="2"/>
</dbReference>
<comment type="subcellular location">
    <subcellularLocation>
        <location evidence="1">Cytoplasm</location>
    </subcellularLocation>
</comment>
<dbReference type="GO" id="GO:0006084">
    <property type="term" value="P:acetyl-CoA metabolic process"/>
    <property type="evidence" value="ECO:0007669"/>
    <property type="project" value="UniProtKB-UniRule"/>
</dbReference>
<reference evidence="2" key="1">
    <citation type="submission" date="2019-11" db="EMBL/GenBank/DDBJ databases">
        <authorList>
            <person name="Feng L."/>
        </authorList>
    </citation>
    <scope>NUCLEOTIDE SEQUENCE</scope>
    <source>
        <strain evidence="2">CbolteaeLFYP116</strain>
    </source>
</reference>
<keyword evidence="1" id="KW-0963">Cytoplasm</keyword>
<sequence length="519" mass="55709">MKNAVNREIPDELLVNGKEVYQGKYYMDGKYIKKDSPKSCRKVKPEESKICQSIREACEKCEAHDGMTFSFHTELRDGDYVASMVARVLVEEMGLKDITVAATSLGTAQDVIADYIEQGKVIGVQTSGVRGRIGEVISAGRLASPAIIRSHGGRPRAVEAGEVHIDIAFLAAASSDCCGNASGTGGKNNFGSMGFGIHDSHYADHTVIITDTLVDFPNLPSSISAIDVDCVCIVDDIGDATKISTKEARITDNPRELMMAENAAKVIAATPYFKDGFSFQTGVGGPSLAVNRFLEEHMLGKGITMSFALGGTSSSVCQLMDKGLVKHICDTQDFDMGAIAHITQNPNHHETDLSEYANPANKGAYVNKLDFVVLAALEIDTKFNVNVITGSDGVLRGAPGGHPDTAAGSKCCIIVTPLTRGRMATVCDEVVTVTTPGDCVDVLVTDYGIAVNPLRQDLIDCLDRAGIIHVTIEELKDKAYSLVGTPDHLEWEDKVVAIVESRDGTILDVVKKIRPLQLD</sequence>
<comment type="catalytic activity">
    <reaction evidence="1">
        <text>citrate + acetyl-CoA = (3S)-citryl-CoA + acetate</text>
        <dbReference type="Rhea" id="RHEA:19405"/>
        <dbReference type="ChEBI" id="CHEBI:16947"/>
        <dbReference type="ChEBI" id="CHEBI:30089"/>
        <dbReference type="ChEBI" id="CHEBI:57288"/>
        <dbReference type="ChEBI" id="CHEBI:57321"/>
        <dbReference type="EC" id="2.8.3.10"/>
    </reaction>
</comment>